<evidence type="ECO:0000313" key="2">
    <source>
        <dbReference type="Proteomes" id="UP000824540"/>
    </source>
</evidence>
<dbReference type="AlphaFoldDB" id="A0A8T2MV05"/>
<dbReference type="Proteomes" id="UP000824540">
    <property type="component" value="Unassembled WGS sequence"/>
</dbReference>
<protein>
    <submittedName>
        <fullName evidence="1">Uncharacterized protein</fullName>
    </submittedName>
</protein>
<keyword evidence="2" id="KW-1185">Reference proteome</keyword>
<organism evidence="1 2">
    <name type="scientific">Albula glossodonta</name>
    <name type="common">roundjaw bonefish</name>
    <dbReference type="NCBI Taxonomy" id="121402"/>
    <lineage>
        <taxon>Eukaryota</taxon>
        <taxon>Metazoa</taxon>
        <taxon>Chordata</taxon>
        <taxon>Craniata</taxon>
        <taxon>Vertebrata</taxon>
        <taxon>Euteleostomi</taxon>
        <taxon>Actinopterygii</taxon>
        <taxon>Neopterygii</taxon>
        <taxon>Teleostei</taxon>
        <taxon>Albuliformes</taxon>
        <taxon>Albulidae</taxon>
        <taxon>Albula</taxon>
    </lineage>
</organism>
<comment type="caution">
    <text evidence="1">The sequence shown here is derived from an EMBL/GenBank/DDBJ whole genome shotgun (WGS) entry which is preliminary data.</text>
</comment>
<name>A0A8T2MV05_9TELE</name>
<gene>
    <name evidence="1" type="ORF">JZ751_015552</name>
</gene>
<sequence length="246" mass="25903">MRNSPISLGQRVRLAQVESALHKDWNRSQDRPGGEVAVEVLGVVDVGLPADGAHHVPYVLVPHRDGEVLLEAIAANRALTGGQRLHLSKERGPGLLGLSSGKPDTPICGRSSCPGGGGFSWRPRMQYFVVLPDRRGHSADLIEHVGELRRQPIASWISLCPSSFISLCLFQSGSSVSGTCGLIGGEGASLTGDGGRCVPVSGEVSHERGGAYRRGRRPGGQAGALTHLTQNTAARVHHCAALTLPL</sequence>
<accession>A0A8T2MV05</accession>
<reference evidence="1" key="1">
    <citation type="thesis" date="2021" institute="BYU ScholarsArchive" country="Provo, UT, USA">
        <title>Applications of and Algorithms for Genome Assembly and Genomic Analyses with an Emphasis on Marine Teleosts.</title>
        <authorList>
            <person name="Pickett B.D."/>
        </authorList>
    </citation>
    <scope>NUCLEOTIDE SEQUENCE</scope>
    <source>
        <strain evidence="1">HI-2016</strain>
    </source>
</reference>
<dbReference type="EMBL" id="JAFBMS010000250">
    <property type="protein sequence ID" value="KAG9332189.1"/>
    <property type="molecule type" value="Genomic_DNA"/>
</dbReference>
<evidence type="ECO:0000313" key="1">
    <source>
        <dbReference type="EMBL" id="KAG9332189.1"/>
    </source>
</evidence>
<proteinExistence type="predicted"/>